<dbReference type="PANTHER" id="PTHR12147:SF26">
    <property type="entry name" value="PEPTIDASE M28 DOMAIN-CONTAINING PROTEIN"/>
    <property type="match status" value="1"/>
</dbReference>
<keyword evidence="3" id="KW-1185">Reference proteome</keyword>
<comment type="caution">
    <text evidence="2">The sequence shown here is derived from an EMBL/GenBank/DDBJ whole genome shotgun (WGS) entry which is preliminary data.</text>
</comment>
<gene>
    <name evidence="2" type="ORF">GCM10009092_28340</name>
</gene>
<evidence type="ECO:0000313" key="3">
    <source>
        <dbReference type="Proteomes" id="UP001501757"/>
    </source>
</evidence>
<sequence>MEGRKTGSSGAELARDYIKQVFRQNQLQAFAENYEMPFRHEFAIGELVGVNILGWLPGKSKPQQYIVVSAHYDHLGKQGKRIFNGADDNASGVAVMLYLASVLHAQRTEHSVIFLATDAEEAGLYGAQAFVASPPVALSAIKLNLNLDMLGYGGRQQQLYVGGTRHYPHLLSAVERAIAQAPVTLSLGLEGLARGYKGKGWIDYRRASDHAAFDQQGIAFLYLGVGEHRFYHTEYDEIGRIDRRFFTRAAETALVLLRESDQLGIKNTPVGSPD</sequence>
<proteinExistence type="predicted"/>
<dbReference type="Proteomes" id="UP001501757">
    <property type="component" value="Unassembled WGS sequence"/>
</dbReference>
<dbReference type="PANTHER" id="PTHR12147">
    <property type="entry name" value="METALLOPEPTIDASE M28 FAMILY MEMBER"/>
    <property type="match status" value="1"/>
</dbReference>
<dbReference type="InterPro" id="IPR045175">
    <property type="entry name" value="M28_fam"/>
</dbReference>
<dbReference type="Pfam" id="PF04389">
    <property type="entry name" value="Peptidase_M28"/>
    <property type="match status" value="1"/>
</dbReference>
<name>A0ABP3H532_9ALTE</name>
<dbReference type="SUPFAM" id="SSF53187">
    <property type="entry name" value="Zn-dependent exopeptidases"/>
    <property type="match status" value="1"/>
</dbReference>
<organism evidence="2 3">
    <name type="scientific">Bowmanella denitrificans</name>
    <dbReference type="NCBI Taxonomy" id="366582"/>
    <lineage>
        <taxon>Bacteria</taxon>
        <taxon>Pseudomonadati</taxon>
        <taxon>Pseudomonadota</taxon>
        <taxon>Gammaproteobacteria</taxon>
        <taxon>Alteromonadales</taxon>
        <taxon>Alteromonadaceae</taxon>
        <taxon>Bowmanella</taxon>
    </lineage>
</organism>
<evidence type="ECO:0000259" key="1">
    <source>
        <dbReference type="Pfam" id="PF04389"/>
    </source>
</evidence>
<dbReference type="InterPro" id="IPR007484">
    <property type="entry name" value="Peptidase_M28"/>
</dbReference>
<accession>A0ABP3H532</accession>
<evidence type="ECO:0000313" key="2">
    <source>
        <dbReference type="EMBL" id="GAA0362308.1"/>
    </source>
</evidence>
<dbReference type="EMBL" id="BAAAEI010000015">
    <property type="protein sequence ID" value="GAA0362308.1"/>
    <property type="molecule type" value="Genomic_DNA"/>
</dbReference>
<protein>
    <submittedName>
        <fullName evidence="2">M20/M25/M40 family metallo-hydrolase</fullName>
    </submittedName>
</protein>
<feature type="domain" description="Peptidase M28" evidence="1">
    <location>
        <begin position="51"/>
        <end position="255"/>
    </location>
</feature>
<reference evidence="3" key="1">
    <citation type="journal article" date="2019" name="Int. J. Syst. Evol. Microbiol.">
        <title>The Global Catalogue of Microorganisms (GCM) 10K type strain sequencing project: providing services to taxonomists for standard genome sequencing and annotation.</title>
        <authorList>
            <consortium name="The Broad Institute Genomics Platform"/>
            <consortium name="The Broad Institute Genome Sequencing Center for Infectious Disease"/>
            <person name="Wu L."/>
            <person name="Ma J."/>
        </authorList>
    </citation>
    <scope>NUCLEOTIDE SEQUENCE [LARGE SCALE GENOMIC DNA]</scope>
    <source>
        <strain evidence="3">JCM 13378</strain>
    </source>
</reference>
<dbReference type="Gene3D" id="3.40.630.10">
    <property type="entry name" value="Zn peptidases"/>
    <property type="match status" value="1"/>
</dbReference>